<feature type="non-terminal residue" evidence="3">
    <location>
        <position position="172"/>
    </location>
</feature>
<evidence type="ECO:0000256" key="2">
    <source>
        <dbReference type="SAM" id="Phobius"/>
    </source>
</evidence>
<comment type="caution">
    <text evidence="3">The sequence shown here is derived from an EMBL/GenBank/DDBJ whole genome shotgun (WGS) entry which is preliminary data.</text>
</comment>
<keyword evidence="4" id="KW-1185">Reference proteome</keyword>
<reference evidence="3 4" key="1">
    <citation type="journal article" date="2021" name="Sci. Rep.">
        <title>Genome sequencing of the multicellular alga Astrephomene provides insights into convergent evolution of germ-soma differentiation.</title>
        <authorList>
            <person name="Yamashita S."/>
            <person name="Yamamoto K."/>
            <person name="Matsuzaki R."/>
            <person name="Suzuki S."/>
            <person name="Yamaguchi H."/>
            <person name="Hirooka S."/>
            <person name="Minakuchi Y."/>
            <person name="Miyagishima S."/>
            <person name="Kawachi M."/>
            <person name="Toyoda A."/>
            <person name="Nozaki H."/>
        </authorList>
    </citation>
    <scope>NUCLEOTIDE SEQUENCE [LARGE SCALE GENOMIC DNA]</scope>
    <source>
        <strain evidence="3 4">NIES-4017</strain>
    </source>
</reference>
<evidence type="ECO:0000313" key="3">
    <source>
        <dbReference type="EMBL" id="GFR52449.1"/>
    </source>
</evidence>
<feature type="compositionally biased region" description="Low complexity" evidence="1">
    <location>
        <begin position="148"/>
        <end position="172"/>
    </location>
</feature>
<keyword evidence="2" id="KW-0812">Transmembrane</keyword>
<dbReference type="EMBL" id="BMAR01000064">
    <property type="protein sequence ID" value="GFR52449.1"/>
    <property type="molecule type" value="Genomic_DNA"/>
</dbReference>
<dbReference type="AlphaFoldDB" id="A0AAD3E4V4"/>
<organism evidence="3 4">
    <name type="scientific">Astrephomene gubernaculifera</name>
    <dbReference type="NCBI Taxonomy" id="47775"/>
    <lineage>
        <taxon>Eukaryota</taxon>
        <taxon>Viridiplantae</taxon>
        <taxon>Chlorophyta</taxon>
        <taxon>core chlorophytes</taxon>
        <taxon>Chlorophyceae</taxon>
        <taxon>CS clade</taxon>
        <taxon>Chlamydomonadales</taxon>
        <taxon>Astrephomenaceae</taxon>
        <taxon>Astrephomene</taxon>
    </lineage>
</organism>
<sequence>MAAITMQRIRPFAGVTTTFPCRTRIVTRAQLITKRKCTSNDKIDKAWAASFGEKLSMAIPLSLGALAVAAPRAMSEDLATMPTSSPAATDDALLLALSTPSGSIEELIVPLLFGVVALLLTVVTGGAVDFGAVQVGFLGGSLPTGSSPQAHHVAQQQGGAGARSPSAAADTA</sequence>
<evidence type="ECO:0000313" key="4">
    <source>
        <dbReference type="Proteomes" id="UP001054857"/>
    </source>
</evidence>
<keyword evidence="2" id="KW-1133">Transmembrane helix</keyword>
<accession>A0AAD3E4V4</accession>
<name>A0AAD3E4V4_9CHLO</name>
<evidence type="ECO:0000256" key="1">
    <source>
        <dbReference type="SAM" id="MobiDB-lite"/>
    </source>
</evidence>
<gene>
    <name evidence="3" type="ORF">Agub_g15024</name>
</gene>
<dbReference type="Proteomes" id="UP001054857">
    <property type="component" value="Unassembled WGS sequence"/>
</dbReference>
<protein>
    <submittedName>
        <fullName evidence="3">Uncharacterized protein</fullName>
    </submittedName>
</protein>
<keyword evidence="2" id="KW-0472">Membrane</keyword>
<proteinExistence type="predicted"/>
<feature type="transmembrane region" description="Helical" evidence="2">
    <location>
        <begin position="107"/>
        <end position="128"/>
    </location>
</feature>
<feature type="region of interest" description="Disordered" evidence="1">
    <location>
        <begin position="146"/>
        <end position="172"/>
    </location>
</feature>